<dbReference type="EMBL" id="CAJNRD030001118">
    <property type="protein sequence ID" value="CAG5082187.1"/>
    <property type="molecule type" value="Genomic_DNA"/>
</dbReference>
<feature type="compositionally biased region" description="Basic and acidic residues" evidence="1">
    <location>
        <begin position="308"/>
        <end position="321"/>
    </location>
</feature>
<feature type="region of interest" description="Disordered" evidence="1">
    <location>
        <begin position="124"/>
        <end position="145"/>
    </location>
</feature>
<dbReference type="OrthoDB" id="7701454at2759"/>
<feature type="compositionally biased region" description="Polar residues" evidence="1">
    <location>
        <begin position="518"/>
        <end position="527"/>
    </location>
</feature>
<gene>
    <name evidence="2" type="ORF">HICCMSTLAB_LOCUS3481</name>
</gene>
<organism evidence="2 3">
    <name type="scientific">Cotesia congregata</name>
    <name type="common">Parasitoid wasp</name>
    <name type="synonym">Apanteles congregatus</name>
    <dbReference type="NCBI Taxonomy" id="51543"/>
    <lineage>
        <taxon>Eukaryota</taxon>
        <taxon>Metazoa</taxon>
        <taxon>Ecdysozoa</taxon>
        <taxon>Arthropoda</taxon>
        <taxon>Hexapoda</taxon>
        <taxon>Insecta</taxon>
        <taxon>Pterygota</taxon>
        <taxon>Neoptera</taxon>
        <taxon>Endopterygota</taxon>
        <taxon>Hymenoptera</taxon>
        <taxon>Apocrita</taxon>
        <taxon>Ichneumonoidea</taxon>
        <taxon>Braconidae</taxon>
        <taxon>Microgastrinae</taxon>
        <taxon>Cotesia</taxon>
    </lineage>
</organism>
<feature type="region of interest" description="Disordered" evidence="1">
    <location>
        <begin position="492"/>
        <end position="546"/>
    </location>
</feature>
<name>A0A8J2H8T0_COTCN</name>
<accession>A0A8J2H8T0</accession>
<proteinExistence type="predicted"/>
<protein>
    <submittedName>
        <fullName evidence="2">Uncharacterized protein</fullName>
    </submittedName>
</protein>
<feature type="region of interest" description="Disordered" evidence="1">
    <location>
        <begin position="295"/>
        <end position="321"/>
    </location>
</feature>
<evidence type="ECO:0000256" key="1">
    <source>
        <dbReference type="SAM" id="MobiDB-lite"/>
    </source>
</evidence>
<feature type="compositionally biased region" description="Basic residues" evidence="1">
    <location>
        <begin position="136"/>
        <end position="145"/>
    </location>
</feature>
<reference evidence="2" key="1">
    <citation type="submission" date="2021-04" db="EMBL/GenBank/DDBJ databases">
        <authorList>
            <person name="Chebbi M.A.C M."/>
        </authorList>
    </citation>
    <scope>NUCLEOTIDE SEQUENCE</scope>
</reference>
<feature type="compositionally biased region" description="Polar residues" evidence="1">
    <location>
        <begin position="295"/>
        <end position="307"/>
    </location>
</feature>
<evidence type="ECO:0000313" key="3">
    <source>
        <dbReference type="Proteomes" id="UP000786811"/>
    </source>
</evidence>
<dbReference type="AlphaFoldDB" id="A0A8J2H8T0"/>
<sequence length="559" mass="63841">MGQVWCKNKNWKEQDTNKSPLDRVFLRCAQRIYPRFKDDGLNAATQRVSSSEIGYAGSPSTKELLRSRSISSVDRPFQQSDWVDVNLEVTTPKTGNKNKNNNNLTSTNRSLDLSLYQVKTPVPAYKNCKTPPVPPPRKKRRKKIRSLPALKINERASRNNIVKSKKDVEGKEKRREFYEHKVNGTGVIIPSKVVSGWKSAEGLSSHNQKLPEINNTFKVNNISTSSLPNYDQFKLSQLSNAESCKDQLKLSGNKSLESLKYCKYQNSSGRKFTEKTSSRIPVMQNNENLKFLVKGTSSCPNRNSNKYQESRPERKNKENERNYYSLTGDFDKFKQRDVNYLFSPNEITTSRSHPFLNNESTKTDYNSEFRPKLILRRVHSDDNGSLDIMSRSEDFVTKSISEESLPSALMEDDDLNLFEDNTKDPVKNEITKIREELEAVTNEIKTPPRSPQLAKNSTKLRLPEVYADKENINSMTPSLSEFEATLSELLENNTREGVDGKNLGDSNSDSELGRDNNFKSQSQNVSLINIPAPPRRKRRKTLKSNSDDSGFDFYVDRLI</sequence>
<comment type="caution">
    <text evidence="2">The sequence shown here is derived from an EMBL/GenBank/DDBJ whole genome shotgun (WGS) entry which is preliminary data.</text>
</comment>
<evidence type="ECO:0000313" key="2">
    <source>
        <dbReference type="EMBL" id="CAG5082187.1"/>
    </source>
</evidence>
<keyword evidence="3" id="KW-1185">Reference proteome</keyword>
<dbReference type="Proteomes" id="UP000786811">
    <property type="component" value="Unassembled WGS sequence"/>
</dbReference>